<feature type="domain" description="Phospholipid/glycerol acyltransferase" evidence="1">
    <location>
        <begin position="94"/>
        <end position="210"/>
    </location>
</feature>
<dbReference type="Pfam" id="PF01553">
    <property type="entry name" value="Acyltransferase"/>
    <property type="match status" value="1"/>
</dbReference>
<dbReference type="GeneID" id="57114541"/>
<keyword evidence="3" id="KW-1185">Reference proteome</keyword>
<sequence>MIIGDHRDQVINNIADHAQQGLFNEKVEIDDPQMTSAESLDIINQFWQDQTHWRARFDNLIARTTMRGITDWFNHDTTFCGLENLKPLSPTQGAVITSNHFNQLDNTVIRKLAQKNHRRLFIVIQETNLKMGGLIGFLMNHLDVLPLAKNVNYLGRTLPQKIAQQTRHGHWVLIYPEQEMWFNYRKPRPVKRGAYYYAARANAPIISCFTEIIDLPKAEKNNDDFYQTRYRLHVLPLIWPDPQLSVNENAKLMMEKDYAQKKAAYEKAYQKKLDYRFTPHDIAGWRG</sequence>
<dbReference type="KEGG" id="lmu:LBLM1_03450"/>
<reference evidence="2 3" key="1">
    <citation type="journal article" date="2012" name="J. Bacteriol.">
        <title>Genome sequence of Lactobacillus mucosae LM1, isolated from piglet feces.</title>
        <authorList>
            <person name="Lee J.H."/>
            <person name="Valeriano V.D."/>
            <person name="Shin Y.R."/>
            <person name="Chae J.P."/>
            <person name="Kim G.B."/>
            <person name="Ham J.S."/>
            <person name="Chun J."/>
            <person name="Kang D.K."/>
        </authorList>
    </citation>
    <scope>NUCLEOTIDE SEQUENCE [LARGE SCALE GENOMIC DNA]</scope>
    <source>
        <strain evidence="2 3">LM1</strain>
    </source>
</reference>
<dbReference type="RefSeq" id="WP_006499570.1">
    <property type="nucleotide sequence ID" value="NZ_CP011013.1"/>
</dbReference>
<proteinExistence type="predicted"/>
<dbReference type="SUPFAM" id="SSF69593">
    <property type="entry name" value="Glycerol-3-phosphate (1)-acyltransferase"/>
    <property type="match status" value="1"/>
</dbReference>
<dbReference type="STRING" id="1130798.LBLM1_03450"/>
<dbReference type="Proteomes" id="UP000003645">
    <property type="component" value="Chromosome"/>
</dbReference>
<accession>A0A0D4CJH0</accession>
<dbReference type="AlphaFoldDB" id="A0A0D4CJH0"/>
<name>A0A0D4CJH0_LIMMU</name>
<evidence type="ECO:0000259" key="1">
    <source>
        <dbReference type="SMART" id="SM00563"/>
    </source>
</evidence>
<evidence type="ECO:0000313" key="2">
    <source>
        <dbReference type="EMBL" id="AJT50209.1"/>
    </source>
</evidence>
<dbReference type="HOGENOM" id="CLU_962364_0_0_9"/>
<organism evidence="2 3">
    <name type="scientific">Limosilactobacillus mucosae LM1</name>
    <dbReference type="NCBI Taxonomy" id="1130798"/>
    <lineage>
        <taxon>Bacteria</taxon>
        <taxon>Bacillati</taxon>
        <taxon>Bacillota</taxon>
        <taxon>Bacilli</taxon>
        <taxon>Lactobacillales</taxon>
        <taxon>Lactobacillaceae</taxon>
        <taxon>Limosilactobacillus</taxon>
    </lineage>
</organism>
<dbReference type="InterPro" id="IPR002123">
    <property type="entry name" value="Plipid/glycerol_acylTrfase"/>
</dbReference>
<dbReference type="GO" id="GO:0016746">
    <property type="term" value="F:acyltransferase activity"/>
    <property type="evidence" value="ECO:0007669"/>
    <property type="project" value="InterPro"/>
</dbReference>
<dbReference type="EMBL" id="CP011013">
    <property type="protein sequence ID" value="AJT50209.1"/>
    <property type="molecule type" value="Genomic_DNA"/>
</dbReference>
<dbReference type="SMART" id="SM00563">
    <property type="entry name" value="PlsC"/>
    <property type="match status" value="1"/>
</dbReference>
<evidence type="ECO:0000313" key="3">
    <source>
        <dbReference type="Proteomes" id="UP000003645"/>
    </source>
</evidence>
<gene>
    <name evidence="2" type="ORF">LBLM1_03450</name>
</gene>
<dbReference type="OrthoDB" id="2040407at2"/>
<protein>
    <recommendedName>
        <fullName evidence="1">Phospholipid/glycerol acyltransferase domain-containing protein</fullName>
    </recommendedName>
</protein>